<sequence length="499" mass="59435">MFPVQPLLLTHPPFFMQKEETAAYKEERQQLHQELKKLQKDQEQSRLEIRSLQKELQQLRSQAQLQEQLHRDTLQSQAAQEQELAFLLRDRQQLISVLEQRWQEIRSLQKELQQLRSQAQLQEQLHRDTLQSQAAQEQELAFLLRDRQQLISVLEQRWQEVCSLQEELQQLRSQAQHWEMLHRDREQTLAMMQEELAVCKLELAFLKQDRQQLLSDLKQSPQEIRSLQEELQKLISQSQHCQKLHWDTLQSQAAQEQELDFLLRDRQQLISVLEQRWQEVCSLQEDLIKLSVRAENWEQLQFYSLESQTKQKEELAFLLRDRQQLRSGQEQCHQEVCSLQEDLKKLSIRTENWEQLQSDALESQTAQEEELAFFRQERQQLLSGQEQCRQEVCSLQEDLKKLSIRAENWEMLHQDREQTLAMMKEELAVCKAELVSFEGELRKIGEQLQDTNTMRTNLSPRAEGARPEPQAPQEEGSVQGSLCLLLTSRLRSVTRHRKR</sequence>
<keyword evidence="4" id="KW-1185">Reference proteome</keyword>
<evidence type="ECO:0000313" key="3">
    <source>
        <dbReference type="EMBL" id="OXB68806.1"/>
    </source>
</evidence>
<keyword evidence="1" id="KW-0175">Coiled coil</keyword>
<feature type="region of interest" description="Disordered" evidence="2">
    <location>
        <begin position="451"/>
        <end position="480"/>
    </location>
</feature>
<feature type="coiled-coil region" evidence="1">
    <location>
        <begin position="189"/>
        <end position="244"/>
    </location>
</feature>
<evidence type="ECO:0000256" key="2">
    <source>
        <dbReference type="SAM" id="MobiDB-lite"/>
    </source>
</evidence>
<comment type="caution">
    <text evidence="3">The sequence shown here is derived from an EMBL/GenBank/DDBJ whole genome shotgun (WGS) entry which is preliminary data.</text>
</comment>
<reference evidence="3 4" key="1">
    <citation type="submission" date="2016-07" db="EMBL/GenBank/DDBJ databases">
        <title>Disparate Historic Effective Population Sizes Predicted by Modern Levels of Genome Diversity for the Scaled Quail (Callipepla squamata) and the Northern Bobwhite (Colinus virginianus): Inferences from First and Second Generation Draft Genome Assemblies for Sympatric New World Quail.</title>
        <authorList>
            <person name="Oldeschulte D.L."/>
            <person name="Halley Y.A."/>
            <person name="Bhattarai E.K."/>
            <person name="Brashear W.A."/>
            <person name="Hill J."/>
            <person name="Metz R.P."/>
            <person name="Johnson C.D."/>
            <person name="Rollins D."/>
            <person name="Peterson M.J."/>
            <person name="Bickhart D.M."/>
            <person name="Decker J.E."/>
            <person name="Seabury C.M."/>
        </authorList>
    </citation>
    <scope>NUCLEOTIDE SEQUENCE [LARGE SCALE GENOMIC DNA]</scope>
    <source>
        <strain evidence="3 4">Texas</strain>
        <tissue evidence="3">Leg muscle</tissue>
    </source>
</reference>
<evidence type="ECO:0000256" key="1">
    <source>
        <dbReference type="SAM" id="Coils"/>
    </source>
</evidence>
<feature type="coiled-coil region" evidence="1">
    <location>
        <begin position="21"/>
        <end position="69"/>
    </location>
</feature>
<dbReference type="Proteomes" id="UP000198323">
    <property type="component" value="Unassembled WGS sequence"/>
</dbReference>
<organism evidence="3 4">
    <name type="scientific">Callipepla squamata</name>
    <name type="common">Scaled quail</name>
    <dbReference type="NCBI Taxonomy" id="9009"/>
    <lineage>
        <taxon>Eukaryota</taxon>
        <taxon>Metazoa</taxon>
        <taxon>Chordata</taxon>
        <taxon>Craniata</taxon>
        <taxon>Vertebrata</taxon>
        <taxon>Euteleostomi</taxon>
        <taxon>Archelosauria</taxon>
        <taxon>Archosauria</taxon>
        <taxon>Dinosauria</taxon>
        <taxon>Saurischia</taxon>
        <taxon>Theropoda</taxon>
        <taxon>Coelurosauria</taxon>
        <taxon>Aves</taxon>
        <taxon>Neognathae</taxon>
        <taxon>Galloanserae</taxon>
        <taxon>Galliformes</taxon>
        <taxon>Odontophoridae</taxon>
        <taxon>Callipepla</taxon>
    </lineage>
</organism>
<dbReference type="STRING" id="9009.A0A226NM14"/>
<name>A0A226NM14_CALSU</name>
<dbReference type="EMBL" id="MCFN01000008">
    <property type="protein sequence ID" value="OXB68806.1"/>
    <property type="molecule type" value="Genomic_DNA"/>
</dbReference>
<dbReference type="OrthoDB" id="9120505at2759"/>
<feature type="coiled-coil region" evidence="1">
    <location>
        <begin position="98"/>
        <end position="125"/>
    </location>
</feature>
<accession>A0A226NM14</accession>
<evidence type="ECO:0000313" key="4">
    <source>
        <dbReference type="Proteomes" id="UP000198323"/>
    </source>
</evidence>
<protein>
    <submittedName>
        <fullName evidence="3">Uncharacterized protein</fullName>
    </submittedName>
</protein>
<dbReference type="AlphaFoldDB" id="A0A226NM14"/>
<gene>
    <name evidence="3" type="ORF">ASZ78_002221</name>
</gene>
<proteinExistence type="predicted"/>